<evidence type="ECO:0000256" key="2">
    <source>
        <dbReference type="ARBA" id="ARBA00023295"/>
    </source>
</evidence>
<sequence>MTTEPTWVADTVWWRVYPLGACGVLPEPSSGPVGPDEHRLLRLIPWLDHVVALGATGIALGPIFASSTHGYDTTDHLRIDPRLGTQEDFDTLAAAVHDRGLRLELDGVFNHVGRAHPLAQAALAAGPESDESSWLRRDGDPGGRRFVPFEGHDSLLTLNHDDPRVRSLVIDTMRHWLDRGADAWRLDAAYAVPTSFWAGVLPEVRRTHPDLWCEAEVIHGDYAAFVTDSTADTVTQYELWKALWSSINDRNLFELAWTLTRHDSMLATFAPVTFVGNHDVTRIASRIEDPRHLPHAIVALATLGGTPEIYAGDEFGLHALKEERAGGDDAIRPELPADPSTMTGDDGVLQLHRRLLRLRRDRPWLHRATTEQVSLTNEVATFRTAAGRDALSVVLNLSDAPAALTPTGPLLDADDATLARPHEVAPHGWAVLGA</sequence>
<dbReference type="InterPro" id="IPR017853">
    <property type="entry name" value="GH"/>
</dbReference>
<dbReference type="GO" id="GO:0005975">
    <property type="term" value="P:carbohydrate metabolic process"/>
    <property type="evidence" value="ECO:0007669"/>
    <property type="project" value="InterPro"/>
</dbReference>
<evidence type="ECO:0000256" key="1">
    <source>
        <dbReference type="ARBA" id="ARBA00022801"/>
    </source>
</evidence>
<dbReference type="AlphaFoldDB" id="A0AA96JBB8"/>
<name>A0AA96JBB8_9MICO</name>
<evidence type="ECO:0000259" key="3">
    <source>
        <dbReference type="SMART" id="SM00642"/>
    </source>
</evidence>
<dbReference type="GO" id="GO:0016798">
    <property type="term" value="F:hydrolase activity, acting on glycosyl bonds"/>
    <property type="evidence" value="ECO:0007669"/>
    <property type="project" value="UniProtKB-KW"/>
</dbReference>
<dbReference type="Gene3D" id="3.20.20.80">
    <property type="entry name" value="Glycosidases"/>
    <property type="match status" value="1"/>
</dbReference>
<dbReference type="Proteomes" id="UP001303408">
    <property type="component" value="Chromosome"/>
</dbReference>
<feature type="domain" description="Glycosyl hydrolase family 13 catalytic" evidence="3">
    <location>
        <begin position="23"/>
        <end position="359"/>
    </location>
</feature>
<dbReference type="SMART" id="SM00642">
    <property type="entry name" value="Aamy"/>
    <property type="match status" value="1"/>
</dbReference>
<proteinExistence type="predicted"/>
<organism evidence="4">
    <name type="scientific">Demequina capsici</name>
    <dbReference type="NCBI Taxonomy" id="3075620"/>
    <lineage>
        <taxon>Bacteria</taxon>
        <taxon>Bacillati</taxon>
        <taxon>Actinomycetota</taxon>
        <taxon>Actinomycetes</taxon>
        <taxon>Micrococcales</taxon>
        <taxon>Demequinaceae</taxon>
        <taxon>Demequina</taxon>
    </lineage>
</organism>
<reference evidence="4" key="1">
    <citation type="submission" date="2023-09" db="EMBL/GenBank/DDBJ databases">
        <title>Demequina sp. a novel bacteria isolated from Capsicum annuum.</title>
        <authorList>
            <person name="Humaira Z."/>
            <person name="Lee J."/>
            <person name="Cho D."/>
        </authorList>
    </citation>
    <scope>NUCLEOTIDE SEQUENCE</scope>
    <source>
        <strain evidence="4">PMTSA13</strain>
    </source>
</reference>
<dbReference type="PANTHER" id="PTHR10357">
    <property type="entry name" value="ALPHA-AMYLASE FAMILY MEMBER"/>
    <property type="match status" value="1"/>
</dbReference>
<keyword evidence="1 4" id="KW-0378">Hydrolase</keyword>
<evidence type="ECO:0000313" key="4">
    <source>
        <dbReference type="EMBL" id="WNM27898.1"/>
    </source>
</evidence>
<dbReference type="RefSeq" id="WP_313544116.1">
    <property type="nucleotide sequence ID" value="NZ_CP134880.1"/>
</dbReference>
<accession>A0AA96JBB8</accession>
<dbReference type="EMBL" id="CP134880">
    <property type="protein sequence ID" value="WNM27898.1"/>
    <property type="molecule type" value="Genomic_DNA"/>
</dbReference>
<protein>
    <submittedName>
        <fullName evidence="4">Alpha-amylase family glycosyl hydrolase</fullName>
    </submittedName>
</protein>
<dbReference type="InterPro" id="IPR006047">
    <property type="entry name" value="GH13_cat_dom"/>
</dbReference>
<dbReference type="SUPFAM" id="SSF51445">
    <property type="entry name" value="(Trans)glycosidases"/>
    <property type="match status" value="1"/>
</dbReference>
<keyword evidence="2" id="KW-0326">Glycosidase</keyword>
<dbReference type="Pfam" id="PF00128">
    <property type="entry name" value="Alpha-amylase"/>
    <property type="match status" value="1"/>
</dbReference>
<dbReference type="PANTHER" id="PTHR10357:SF210">
    <property type="entry name" value="MALTODEXTRIN GLUCOSIDASE"/>
    <property type="match status" value="1"/>
</dbReference>
<dbReference type="KEGG" id="dcp:RN607_02515"/>
<gene>
    <name evidence="4" type="ORF">RN607_02515</name>
</gene>